<accession>A0A1E4RUD6</accession>
<evidence type="ECO:0000256" key="10">
    <source>
        <dbReference type="PROSITE-ProRule" id="PRU01393"/>
    </source>
</evidence>
<gene>
    <name evidence="13" type="ORF">CYBJADRAFT_132728</name>
</gene>
<evidence type="ECO:0000256" key="11">
    <source>
        <dbReference type="RuleBase" id="RU361215"/>
    </source>
</evidence>
<evidence type="ECO:0000256" key="3">
    <source>
        <dbReference type="ARBA" id="ARBA00022670"/>
    </source>
</evidence>
<feature type="active site" description="Nucleophile" evidence="8 10">
    <location>
        <position position="93"/>
    </location>
</feature>
<feature type="site" description="Important for enzyme activity" evidence="9 10">
    <location>
        <position position="184"/>
    </location>
</feature>
<dbReference type="PIRSF" id="PIRSF038120">
    <property type="entry name" value="Ubiquitinyl_hydrolase_UCH37"/>
    <property type="match status" value="1"/>
</dbReference>
<feature type="domain" description="UCH catalytic" evidence="12">
    <location>
        <begin position="5"/>
        <end position="231"/>
    </location>
</feature>
<dbReference type="InterPro" id="IPR036959">
    <property type="entry name" value="Peptidase_C12_UCH_sf"/>
</dbReference>
<dbReference type="STRING" id="983966.A0A1E4RUD6"/>
<organism evidence="13 14">
    <name type="scientific">Cyberlindnera jadinii (strain ATCC 18201 / CBS 1600 / BCRC 20928 / JCM 3617 / NBRC 0987 / NRRL Y-1542)</name>
    <name type="common">Torula yeast</name>
    <name type="synonym">Candida utilis</name>
    <dbReference type="NCBI Taxonomy" id="983966"/>
    <lineage>
        <taxon>Eukaryota</taxon>
        <taxon>Fungi</taxon>
        <taxon>Dikarya</taxon>
        <taxon>Ascomycota</taxon>
        <taxon>Saccharomycotina</taxon>
        <taxon>Saccharomycetes</taxon>
        <taxon>Phaffomycetales</taxon>
        <taxon>Phaffomycetaceae</taxon>
        <taxon>Cyberlindnera</taxon>
    </lineage>
</organism>
<dbReference type="PROSITE" id="PS52048">
    <property type="entry name" value="UCH_DOMAIN"/>
    <property type="match status" value="1"/>
</dbReference>
<dbReference type="AlphaFoldDB" id="A0A1E4RUD6"/>
<keyword evidence="5 7" id="KW-0378">Hydrolase</keyword>
<dbReference type="PANTHER" id="PTHR10589">
    <property type="entry name" value="UBIQUITIN CARBOXYL-TERMINAL HYDROLASE"/>
    <property type="match status" value="1"/>
</dbReference>
<dbReference type="GO" id="GO:0016579">
    <property type="term" value="P:protein deubiquitination"/>
    <property type="evidence" value="ECO:0007669"/>
    <property type="project" value="InterPro"/>
</dbReference>
<evidence type="ECO:0000256" key="8">
    <source>
        <dbReference type="PIRSR" id="PIRSR038120-1"/>
    </source>
</evidence>
<evidence type="ECO:0000256" key="5">
    <source>
        <dbReference type="ARBA" id="ARBA00022801"/>
    </source>
</evidence>
<evidence type="ECO:0000256" key="1">
    <source>
        <dbReference type="ARBA" id="ARBA00000707"/>
    </source>
</evidence>
<dbReference type="Proteomes" id="UP000094389">
    <property type="component" value="Unassembled WGS sequence"/>
</dbReference>
<keyword evidence="3 7" id="KW-0645">Protease</keyword>
<dbReference type="SUPFAM" id="SSF54001">
    <property type="entry name" value="Cysteine proteinases"/>
    <property type="match status" value="1"/>
</dbReference>
<evidence type="ECO:0000313" key="14">
    <source>
        <dbReference type="Proteomes" id="UP000094389"/>
    </source>
</evidence>
<keyword evidence="4 7" id="KW-0833">Ubl conjugation pathway</keyword>
<protein>
    <recommendedName>
        <fullName evidence="7 11">Ubiquitin carboxyl-terminal hydrolase</fullName>
        <ecNumber evidence="7 11">3.4.19.12</ecNumber>
    </recommendedName>
</protein>
<keyword evidence="14" id="KW-1185">Reference proteome</keyword>
<comment type="similarity">
    <text evidence="2 7 10 11">Belongs to the peptidase C12 family.</text>
</comment>
<sequence>MSTGQWNLIESDPGVFTELIEKLHVEGVEVQELYSPLALAEHAPLYGVIFLFKYTDIDRSRQPLDGVYQSQLSTEAERSSDVFFARQMINNACATQAVLNILLNRDDVELGPELSSFKDFIRSFDSEMKGETMTNSELIRTVHNSFSSPNMFEDDRDRTDMDKSQDLFHFIGFIHRNGRIWELDGLRPEPIAHECCSSDTEFIQLLPAVLQRRMNHYPSGELQFSLLSVMKDRRLVYEEAGDYQSLQEELDLRERWKIENSIRRTEMTGFVYETLKLIAKHSTAGEWNNKLLEASKRTQSRLANSI</sequence>
<feature type="site" description="Transition state stabilizer" evidence="10">
    <location>
        <position position="87"/>
    </location>
</feature>
<proteinExistence type="inferred from homology"/>
<dbReference type="Gene3D" id="3.40.532.10">
    <property type="entry name" value="Peptidase C12, ubiquitin carboxyl-terminal hydrolase"/>
    <property type="match status" value="1"/>
</dbReference>
<keyword evidence="6 7" id="KW-0788">Thiol protease</keyword>
<evidence type="ECO:0000256" key="2">
    <source>
        <dbReference type="ARBA" id="ARBA00009326"/>
    </source>
</evidence>
<dbReference type="GO" id="GO:0004843">
    <property type="term" value="F:cysteine-type deubiquitinase activity"/>
    <property type="evidence" value="ECO:0007669"/>
    <property type="project" value="UniProtKB-UniRule"/>
</dbReference>
<dbReference type="EMBL" id="KV453949">
    <property type="protein sequence ID" value="ODV70870.1"/>
    <property type="molecule type" value="Genomic_DNA"/>
</dbReference>
<dbReference type="InterPro" id="IPR001578">
    <property type="entry name" value="Peptidase_C12_UCH"/>
</dbReference>
<evidence type="ECO:0000256" key="6">
    <source>
        <dbReference type="ARBA" id="ARBA00022807"/>
    </source>
</evidence>
<dbReference type="Pfam" id="PF01088">
    <property type="entry name" value="Peptidase_C12"/>
    <property type="match status" value="1"/>
</dbReference>
<evidence type="ECO:0000256" key="9">
    <source>
        <dbReference type="PIRSR" id="PIRSR038120-2"/>
    </source>
</evidence>
<dbReference type="GeneID" id="30987467"/>
<dbReference type="EC" id="3.4.19.12" evidence="7 11"/>
<name>A0A1E4RUD6_CYBJN</name>
<evidence type="ECO:0000259" key="12">
    <source>
        <dbReference type="PROSITE" id="PS52048"/>
    </source>
</evidence>
<feature type="active site" description="Proton donor" evidence="8 10">
    <location>
        <position position="169"/>
    </location>
</feature>
<dbReference type="PRINTS" id="PR00707">
    <property type="entry name" value="UBCTHYDRLASE"/>
</dbReference>
<dbReference type="CDD" id="cd09617">
    <property type="entry name" value="Peptidase_C12_UCH37_BAP1"/>
    <property type="match status" value="1"/>
</dbReference>
<evidence type="ECO:0000313" key="13">
    <source>
        <dbReference type="EMBL" id="ODV70870.1"/>
    </source>
</evidence>
<dbReference type="RefSeq" id="XP_020067909.1">
    <property type="nucleotide sequence ID" value="XM_020213071.1"/>
</dbReference>
<evidence type="ECO:0000256" key="4">
    <source>
        <dbReference type="ARBA" id="ARBA00022786"/>
    </source>
</evidence>
<dbReference type="InterPro" id="IPR017390">
    <property type="entry name" value="Ubiquitinyl_hydrolase_UCH37"/>
</dbReference>
<dbReference type="GO" id="GO:0005737">
    <property type="term" value="C:cytoplasm"/>
    <property type="evidence" value="ECO:0007669"/>
    <property type="project" value="TreeGrafter"/>
</dbReference>
<dbReference type="OMA" id="YIQYEIQ"/>
<comment type="catalytic activity">
    <reaction evidence="1 7 10 11">
        <text>Thiol-dependent hydrolysis of ester, thioester, amide, peptide and isopeptide bonds formed by the C-terminal Gly of ubiquitin (a 76-residue protein attached to proteins as an intracellular targeting signal).</text>
        <dbReference type="EC" id="3.4.19.12"/>
    </reaction>
</comment>
<evidence type="ECO:0000256" key="7">
    <source>
        <dbReference type="PIRNR" id="PIRNR038120"/>
    </source>
</evidence>
<dbReference type="InterPro" id="IPR038765">
    <property type="entry name" value="Papain-like_cys_pep_sf"/>
</dbReference>
<dbReference type="GO" id="GO:0006511">
    <property type="term" value="P:ubiquitin-dependent protein catabolic process"/>
    <property type="evidence" value="ECO:0007669"/>
    <property type="project" value="UniProtKB-UniRule"/>
</dbReference>
<dbReference type="OrthoDB" id="1924260at2759"/>
<dbReference type="PANTHER" id="PTHR10589:SF16">
    <property type="entry name" value="UBIQUITIN CARBOXYL-TERMINAL HYDROLASE ISOZYME L5"/>
    <property type="match status" value="1"/>
</dbReference>
<reference evidence="13 14" key="1">
    <citation type="journal article" date="2016" name="Proc. Natl. Acad. Sci. U.S.A.">
        <title>Comparative genomics of biotechnologically important yeasts.</title>
        <authorList>
            <person name="Riley R."/>
            <person name="Haridas S."/>
            <person name="Wolfe K.H."/>
            <person name="Lopes M.R."/>
            <person name="Hittinger C.T."/>
            <person name="Goeker M."/>
            <person name="Salamov A.A."/>
            <person name="Wisecaver J.H."/>
            <person name="Long T.M."/>
            <person name="Calvey C.H."/>
            <person name="Aerts A.L."/>
            <person name="Barry K.W."/>
            <person name="Choi C."/>
            <person name="Clum A."/>
            <person name="Coughlan A.Y."/>
            <person name="Deshpande S."/>
            <person name="Douglass A.P."/>
            <person name="Hanson S.J."/>
            <person name="Klenk H.-P."/>
            <person name="LaButti K.M."/>
            <person name="Lapidus A."/>
            <person name="Lindquist E.A."/>
            <person name="Lipzen A.M."/>
            <person name="Meier-Kolthoff J.P."/>
            <person name="Ohm R.A."/>
            <person name="Otillar R.P."/>
            <person name="Pangilinan J.L."/>
            <person name="Peng Y."/>
            <person name="Rokas A."/>
            <person name="Rosa C.A."/>
            <person name="Scheuner C."/>
            <person name="Sibirny A.A."/>
            <person name="Slot J.C."/>
            <person name="Stielow J.B."/>
            <person name="Sun H."/>
            <person name="Kurtzman C.P."/>
            <person name="Blackwell M."/>
            <person name="Grigoriev I.V."/>
            <person name="Jeffries T.W."/>
        </authorList>
    </citation>
    <scope>NUCLEOTIDE SEQUENCE [LARGE SCALE GENOMIC DNA]</scope>
    <source>
        <strain evidence="14">ATCC 18201 / CBS 1600 / BCRC 20928 / JCM 3617 / NBRC 0987 / NRRL Y-1542</strain>
    </source>
</reference>